<name>A0A1I2CT43_9BACT</name>
<comment type="subcellular location">
    <subcellularLocation>
        <location evidence="8">Cell membrane</location>
        <topology evidence="8">Multi-pass membrane protein</topology>
    </subcellularLocation>
    <subcellularLocation>
        <location evidence="1">Membrane</location>
        <topology evidence="1">Multi-pass membrane protein</topology>
    </subcellularLocation>
</comment>
<evidence type="ECO:0000256" key="3">
    <source>
        <dbReference type="ARBA" id="ARBA00022475"/>
    </source>
</evidence>
<dbReference type="PROSITE" id="PS51257">
    <property type="entry name" value="PROKAR_LIPOPROTEIN"/>
    <property type="match status" value="1"/>
</dbReference>
<dbReference type="InterPro" id="IPR026046">
    <property type="entry name" value="UBIAD1"/>
</dbReference>
<dbReference type="EC" id="2.5.1.74" evidence="8 9"/>
<feature type="transmembrane region" description="Helical" evidence="8">
    <location>
        <begin position="119"/>
        <end position="138"/>
    </location>
</feature>
<dbReference type="PANTHER" id="PTHR13929">
    <property type="entry name" value="1,4-DIHYDROXY-2-NAPHTHOATE OCTAPRENYLTRANSFERASE"/>
    <property type="match status" value="1"/>
</dbReference>
<proteinExistence type="inferred from homology"/>
<dbReference type="GO" id="GO:0042371">
    <property type="term" value="P:vitamin K biosynthetic process"/>
    <property type="evidence" value="ECO:0007669"/>
    <property type="project" value="TreeGrafter"/>
</dbReference>
<feature type="transmembrane region" description="Helical" evidence="8">
    <location>
        <begin position="150"/>
        <end position="172"/>
    </location>
</feature>
<evidence type="ECO:0000256" key="5">
    <source>
        <dbReference type="ARBA" id="ARBA00022692"/>
    </source>
</evidence>
<dbReference type="Pfam" id="PF01040">
    <property type="entry name" value="UbiA"/>
    <property type="match status" value="1"/>
</dbReference>
<evidence type="ECO:0000256" key="6">
    <source>
        <dbReference type="ARBA" id="ARBA00022989"/>
    </source>
</evidence>
<dbReference type="InterPro" id="IPR044878">
    <property type="entry name" value="UbiA_sf"/>
</dbReference>
<dbReference type="PIRSF" id="PIRSF005355">
    <property type="entry name" value="UBIAD1"/>
    <property type="match status" value="1"/>
</dbReference>
<dbReference type="CDD" id="cd13962">
    <property type="entry name" value="PT_UbiA_UBIAD1"/>
    <property type="match status" value="1"/>
</dbReference>
<keyword evidence="11" id="KW-1185">Reference proteome</keyword>
<dbReference type="GO" id="GO:0046428">
    <property type="term" value="F:1,4-dihydroxy-2-naphthoate polyprenyltransferase activity"/>
    <property type="evidence" value="ECO:0007669"/>
    <property type="project" value="UniProtKB-UniRule"/>
</dbReference>
<evidence type="ECO:0000256" key="2">
    <source>
        <dbReference type="ARBA" id="ARBA00022428"/>
    </source>
</evidence>
<keyword evidence="2 8" id="KW-0474">Menaquinone biosynthesis</keyword>
<evidence type="ECO:0000256" key="7">
    <source>
        <dbReference type="ARBA" id="ARBA00023136"/>
    </source>
</evidence>
<feature type="transmembrane region" description="Helical" evidence="8">
    <location>
        <begin position="15"/>
        <end position="33"/>
    </location>
</feature>
<gene>
    <name evidence="8" type="primary">menA</name>
    <name evidence="10" type="ORF">SAMN05216283_101820</name>
</gene>
<comment type="similarity">
    <text evidence="8">Belongs to the MenA family. Type 1 subfamily.</text>
</comment>
<reference evidence="10 11" key="1">
    <citation type="submission" date="2016-10" db="EMBL/GenBank/DDBJ databases">
        <authorList>
            <person name="de Groot N.N."/>
        </authorList>
    </citation>
    <scope>NUCLEOTIDE SEQUENCE [LARGE SCALE GENOMIC DNA]</scope>
    <source>
        <strain evidence="10 11">CGMCC 1.9156</strain>
    </source>
</reference>
<dbReference type="NCBIfam" id="TIGR00751">
    <property type="entry name" value="menA"/>
    <property type="match status" value="1"/>
</dbReference>
<evidence type="ECO:0000313" key="11">
    <source>
        <dbReference type="Proteomes" id="UP000198964"/>
    </source>
</evidence>
<sequence>MATTKSWIKAARPRTLPLALAGILMGCGLAWFYGAFNTVVAVLAILTATLIQVFSNFANDYGDNQRGTDNEFRLGPTRTMQSGEITQKEMKSGMLLIGGLSFILGLLLVYFGTWQQSKTAFVVFIGLGVLSLVAAYFYTAGKKSYGYVGLGDLAVFLFFGLLPVIGVFYLNASYFETATLLPAISMGFFSTGVLNLNNMRDIENDRQSGKITLPVRMGVRNSRIYHLAMILWGWLTVIIFTIHQQQSIWQWLFLLALPFFVIDLNKILKIKEARALDPFLKRLSLSTLAFTLLFCLGLILAVS</sequence>
<dbReference type="PANTHER" id="PTHR13929:SF0">
    <property type="entry name" value="UBIA PRENYLTRANSFERASE DOMAIN-CONTAINING PROTEIN 1"/>
    <property type="match status" value="1"/>
</dbReference>
<keyword evidence="4 8" id="KW-0808">Transferase</keyword>
<dbReference type="STRING" id="655355.SAMN05216283_101820"/>
<feature type="transmembrane region" description="Helical" evidence="8">
    <location>
        <begin position="248"/>
        <end position="268"/>
    </location>
</feature>
<keyword evidence="3 8" id="KW-1003">Cell membrane</keyword>
<feature type="transmembrane region" description="Helical" evidence="8">
    <location>
        <begin position="280"/>
        <end position="302"/>
    </location>
</feature>
<evidence type="ECO:0000256" key="9">
    <source>
        <dbReference type="NCBIfam" id="TIGR00751"/>
    </source>
</evidence>
<comment type="function">
    <text evidence="8">Conversion of 1,4-dihydroxy-2-naphthoate (DHNA) to demethylmenaquinone (DMK).</text>
</comment>
<dbReference type="HAMAP" id="MF_01937">
    <property type="entry name" value="MenA_1"/>
    <property type="match status" value="1"/>
</dbReference>
<dbReference type="RefSeq" id="WP_093918523.1">
    <property type="nucleotide sequence ID" value="NZ_FONW01000001.1"/>
</dbReference>
<evidence type="ECO:0000256" key="1">
    <source>
        <dbReference type="ARBA" id="ARBA00004141"/>
    </source>
</evidence>
<keyword evidence="6 8" id="KW-1133">Transmembrane helix</keyword>
<comment type="pathway">
    <text evidence="8">Quinol/quinone metabolism; menaquinone biosynthesis; menaquinol from 1,4-dihydroxy-2-naphthoate: step 1/2.</text>
</comment>
<organism evidence="10 11">
    <name type="scientific">Sunxiuqinia elliptica</name>
    <dbReference type="NCBI Taxonomy" id="655355"/>
    <lineage>
        <taxon>Bacteria</taxon>
        <taxon>Pseudomonadati</taxon>
        <taxon>Bacteroidota</taxon>
        <taxon>Bacteroidia</taxon>
        <taxon>Marinilabiliales</taxon>
        <taxon>Prolixibacteraceae</taxon>
        <taxon>Sunxiuqinia</taxon>
    </lineage>
</organism>
<evidence type="ECO:0000313" key="10">
    <source>
        <dbReference type="EMBL" id="SFE71335.1"/>
    </source>
</evidence>
<dbReference type="InterPro" id="IPR000537">
    <property type="entry name" value="UbiA_prenyltransferase"/>
</dbReference>
<dbReference type="GO" id="GO:0005886">
    <property type="term" value="C:plasma membrane"/>
    <property type="evidence" value="ECO:0007669"/>
    <property type="project" value="UniProtKB-SubCell"/>
</dbReference>
<dbReference type="GO" id="GO:0009234">
    <property type="term" value="P:menaquinone biosynthetic process"/>
    <property type="evidence" value="ECO:0007669"/>
    <property type="project" value="UniProtKB-UniRule"/>
</dbReference>
<evidence type="ECO:0000256" key="4">
    <source>
        <dbReference type="ARBA" id="ARBA00022679"/>
    </source>
</evidence>
<dbReference type="Gene3D" id="1.10.357.140">
    <property type="entry name" value="UbiA prenyltransferase"/>
    <property type="match status" value="1"/>
</dbReference>
<feature type="transmembrane region" description="Helical" evidence="8">
    <location>
        <begin position="178"/>
        <end position="196"/>
    </location>
</feature>
<keyword evidence="5 8" id="KW-0812">Transmembrane</keyword>
<dbReference type="InterPro" id="IPR004657">
    <property type="entry name" value="MenA"/>
</dbReference>
<feature type="transmembrane region" description="Helical" evidence="8">
    <location>
        <begin position="94"/>
        <end position="113"/>
    </location>
</feature>
<dbReference type="NCBIfam" id="NF004751">
    <property type="entry name" value="PRK06080.1-3"/>
    <property type="match status" value="1"/>
</dbReference>
<feature type="transmembrane region" description="Helical" evidence="8">
    <location>
        <begin position="224"/>
        <end position="242"/>
    </location>
</feature>
<dbReference type="Proteomes" id="UP000198964">
    <property type="component" value="Unassembled WGS sequence"/>
</dbReference>
<dbReference type="AlphaFoldDB" id="A0A1I2CT43"/>
<comment type="catalytic activity">
    <reaction evidence="8">
        <text>an all-trans-polyprenyl diphosphate + 1,4-dihydroxy-2-naphthoate + H(+) = a 2-demethylmenaquinol + CO2 + diphosphate</text>
        <dbReference type="Rhea" id="RHEA:26478"/>
        <dbReference type="Rhea" id="RHEA-COMP:9563"/>
        <dbReference type="Rhea" id="RHEA-COMP:9564"/>
        <dbReference type="ChEBI" id="CHEBI:11173"/>
        <dbReference type="ChEBI" id="CHEBI:15378"/>
        <dbReference type="ChEBI" id="CHEBI:16526"/>
        <dbReference type="ChEBI" id="CHEBI:33019"/>
        <dbReference type="ChEBI" id="CHEBI:55437"/>
        <dbReference type="ChEBI" id="CHEBI:58914"/>
        <dbReference type="EC" id="2.5.1.74"/>
    </reaction>
</comment>
<dbReference type="NCBIfam" id="NF004750">
    <property type="entry name" value="PRK06080.1-2"/>
    <property type="match status" value="1"/>
</dbReference>
<dbReference type="EMBL" id="FONW01000001">
    <property type="protein sequence ID" value="SFE71335.1"/>
    <property type="molecule type" value="Genomic_DNA"/>
</dbReference>
<accession>A0A1I2CT43</accession>
<protein>
    <recommendedName>
        <fullName evidence="8 9">1,4-dihydroxy-2-naphthoate octaprenyltransferase</fullName>
        <shortName evidence="8">DHNA-octaprenyltransferase</shortName>
        <ecNumber evidence="8 9">2.5.1.74</ecNumber>
    </recommendedName>
</protein>
<evidence type="ECO:0000256" key="8">
    <source>
        <dbReference type="HAMAP-Rule" id="MF_01937"/>
    </source>
</evidence>
<feature type="transmembrane region" description="Helical" evidence="8">
    <location>
        <begin position="39"/>
        <end position="58"/>
    </location>
</feature>
<keyword evidence="7 8" id="KW-0472">Membrane</keyword>
<dbReference type="UniPathway" id="UPA00079">
    <property type="reaction ID" value="UER00168"/>
</dbReference>